<feature type="signal peptide" evidence="1">
    <location>
        <begin position="1"/>
        <end position="21"/>
    </location>
</feature>
<gene>
    <name evidence="3" type="ORF">AZ468_21895</name>
    <name evidence="2" type="ORF">OPW20_02840</name>
</gene>
<dbReference type="EMBL" id="LUAX01000007">
    <property type="protein sequence ID" value="OAM98172.1"/>
    <property type="molecule type" value="Genomic_DNA"/>
</dbReference>
<dbReference type="EMBL" id="JAPFIT010000010">
    <property type="protein sequence ID" value="MDC5738985.1"/>
    <property type="molecule type" value="Genomic_DNA"/>
</dbReference>
<feature type="chain" id="PRO_5044550488" evidence="1">
    <location>
        <begin position="22"/>
        <end position="181"/>
    </location>
</feature>
<dbReference type="Proteomes" id="UP000094761">
    <property type="component" value="Unassembled WGS sequence"/>
</dbReference>
<dbReference type="OrthoDB" id="9898716at2"/>
<organism evidence="3 4">
    <name type="scientific">Vibrio europaeus</name>
    <dbReference type="NCBI Taxonomy" id="300876"/>
    <lineage>
        <taxon>Bacteria</taxon>
        <taxon>Pseudomonadati</taxon>
        <taxon>Pseudomonadota</taxon>
        <taxon>Gammaproteobacteria</taxon>
        <taxon>Vibrionales</taxon>
        <taxon>Vibrionaceae</taxon>
        <taxon>Vibrio</taxon>
        <taxon>Vibrio oreintalis group</taxon>
    </lineage>
</organism>
<comment type="caution">
    <text evidence="3">The sequence shown here is derived from an EMBL/GenBank/DDBJ whole genome shotgun (WGS) entry which is preliminary data.</text>
</comment>
<sequence>MKPYITTLVSVLFVLSNAVYASTNTTQHSVSISSEALIPLLIELEGRTEISTEKLEQIRNTEILIPVFADELVSEPDKNLMVTMNSEGEVRLIALSQAGIGIQPVFSSWAELDSFFDSPSSAYVTTMKRAAEFFLRGKAHYMLVDGSTTSLHLNVSTLRKIADIQTSPLNSEQSKKKCTCS</sequence>
<proteinExistence type="predicted"/>
<evidence type="ECO:0000313" key="4">
    <source>
        <dbReference type="Proteomes" id="UP000094761"/>
    </source>
</evidence>
<accession>A0A178J7Q5</accession>
<dbReference type="Proteomes" id="UP001150001">
    <property type="component" value="Unassembled WGS sequence"/>
</dbReference>
<evidence type="ECO:0000313" key="3">
    <source>
        <dbReference type="EMBL" id="OAM98172.1"/>
    </source>
</evidence>
<dbReference type="AlphaFoldDB" id="A0A178J7Q5"/>
<evidence type="ECO:0000256" key="1">
    <source>
        <dbReference type="SAM" id="SignalP"/>
    </source>
</evidence>
<dbReference type="GeneID" id="78078385"/>
<keyword evidence="5" id="KW-1185">Reference proteome</keyword>
<name>A0A178J7Q5_9VIBR</name>
<dbReference type="RefSeq" id="WP_069669319.1">
    <property type="nucleotide sequence ID" value="NZ_JAPFIM010000018.1"/>
</dbReference>
<evidence type="ECO:0000313" key="2">
    <source>
        <dbReference type="EMBL" id="MDC5738985.1"/>
    </source>
</evidence>
<keyword evidence="1" id="KW-0732">Signal</keyword>
<evidence type="ECO:0000313" key="5">
    <source>
        <dbReference type="Proteomes" id="UP001150001"/>
    </source>
</evidence>
<protein>
    <submittedName>
        <fullName evidence="2">SseB family protein</fullName>
    </submittedName>
</protein>
<reference evidence="3 4" key="1">
    <citation type="submission" date="2016-03" db="EMBL/GenBank/DDBJ databases">
        <title>Draft genome sequence of the Vibrio tubiashii subs. europaeus.</title>
        <authorList>
            <person name="Spinard E."/>
            <person name="Dubert J."/>
            <person name="Nelson D.R."/>
            <person name="Barja J.L."/>
        </authorList>
    </citation>
    <scope>NUCLEOTIDE SEQUENCE [LARGE SCALE GENOMIC DNA]</scope>
    <source>
        <strain evidence="4">PP-638</strain>
        <strain evidence="3">PP2-638</strain>
    </source>
</reference>
<reference evidence="2" key="2">
    <citation type="submission" date="2022-11" db="EMBL/GenBank/DDBJ databases">
        <title>Role of the vibriolysin VemA secreted by the emergent pathogen Vibrio europaeus in the colonization of Manila clam mucus.</title>
        <authorList>
            <person name="Martinez C."/>
            <person name="Rodriguez S."/>
            <person name="Vences A."/>
            <person name="Barja J.L."/>
            <person name="Toranzo A.E."/>
            <person name="Dubert J."/>
        </authorList>
    </citation>
    <scope>NUCLEOTIDE SEQUENCE</scope>
    <source>
        <strain evidence="2">3454</strain>
    </source>
</reference>